<keyword evidence="6 8" id="KW-1133">Transmembrane helix</keyword>
<evidence type="ECO:0000256" key="5">
    <source>
        <dbReference type="ARBA" id="ARBA00022692"/>
    </source>
</evidence>
<keyword evidence="4" id="KW-0808">Transferase</keyword>
<dbReference type="EMBL" id="JAAYEE010000301">
    <property type="protein sequence ID" value="NLW36824.1"/>
    <property type="molecule type" value="Genomic_DNA"/>
</dbReference>
<feature type="transmembrane region" description="Helical" evidence="8">
    <location>
        <begin position="69"/>
        <end position="85"/>
    </location>
</feature>
<feature type="transmembrane region" description="Helical" evidence="8">
    <location>
        <begin position="91"/>
        <end position="109"/>
    </location>
</feature>
<reference evidence="10" key="1">
    <citation type="journal article" date="2020" name="Biotechnol. Biofuels">
        <title>New insights from the biogas microbiome by comprehensive genome-resolved metagenomics of nearly 1600 species originating from multiple anaerobic digesters.</title>
        <authorList>
            <person name="Campanaro S."/>
            <person name="Treu L."/>
            <person name="Rodriguez-R L.M."/>
            <person name="Kovalovszki A."/>
            <person name="Ziels R.M."/>
            <person name="Maus I."/>
            <person name="Zhu X."/>
            <person name="Kougias P.G."/>
            <person name="Basile A."/>
            <person name="Luo G."/>
            <person name="Schluter A."/>
            <person name="Konstantinidis K.T."/>
            <person name="Angelidaki I."/>
        </authorList>
    </citation>
    <scope>NUCLEOTIDE SEQUENCE</scope>
    <source>
        <strain evidence="10">AS06rmzACSIP_7</strain>
    </source>
</reference>
<sequence length="485" mass="54282">MSRTGDYLIPRLNGEPFLEKPPLYYAMAASIGSLAKSPSEMPYRMASLIFSTLSILITFFMVSRQNGRIIGLLAAGILAGSWEFFQISRWILVDISLVFGVTLSMFAYLEIQKTAALRYPLLLGLGLGLSFLTKGFVGPAMVFAAVLADLVRTRDLRVLLKIRPHLVLAIMLGTIVPWVVYLYADGGWPFVREVIVVNNLMRFTGAPEGAALGHQHGILFYLERFPRDFLPWTFLFIPALISSFRTYRDNPYMSWFIGPFVLLCLASTKRGIYLVPLFPAAAAITACWLSSIPKHKWEVSSIRLTWAIAIAACFLPLAGIYFGKWLLSILAFIPSLAVFFLLIRKRAWSELNAIHVVPVMLIGLFASATVYFEVMKPSQDYLGFTREAVSLAQRKEIHVMKDDELFEGIVPMVTGKPCKEIDPGGNLESGLYLWVSKEGRRDPIVLKSSTHILLEKKINRKRAILASITRIDNGVFTHPSNIPVP</sequence>
<keyword evidence="2" id="KW-1003">Cell membrane</keyword>
<feature type="transmembrane region" description="Helical" evidence="8">
    <location>
        <begin position="166"/>
        <end position="184"/>
    </location>
</feature>
<keyword evidence="5 8" id="KW-0812">Transmembrane</keyword>
<evidence type="ECO:0000256" key="3">
    <source>
        <dbReference type="ARBA" id="ARBA00022676"/>
    </source>
</evidence>
<dbReference type="Pfam" id="PF02366">
    <property type="entry name" value="PMT"/>
    <property type="match status" value="1"/>
</dbReference>
<dbReference type="GO" id="GO:0005886">
    <property type="term" value="C:plasma membrane"/>
    <property type="evidence" value="ECO:0007669"/>
    <property type="project" value="UniProtKB-SubCell"/>
</dbReference>
<feature type="transmembrane region" description="Helical" evidence="8">
    <location>
        <begin position="355"/>
        <end position="372"/>
    </location>
</feature>
<feature type="transmembrane region" description="Helical" evidence="8">
    <location>
        <begin position="325"/>
        <end position="343"/>
    </location>
</feature>
<feature type="domain" description="ArnT-like N-terminal" evidence="9">
    <location>
        <begin position="35"/>
        <end position="184"/>
    </location>
</feature>
<proteinExistence type="predicted"/>
<feature type="transmembrane region" description="Helical" evidence="8">
    <location>
        <begin position="121"/>
        <end position="146"/>
    </location>
</feature>
<dbReference type="PANTHER" id="PTHR33908:SF3">
    <property type="entry name" value="UNDECAPRENYL PHOSPHATE-ALPHA-4-AMINO-4-DEOXY-L-ARABINOSE ARABINOSYL TRANSFERASE"/>
    <property type="match status" value="1"/>
</dbReference>
<evidence type="ECO:0000313" key="10">
    <source>
        <dbReference type="EMBL" id="NLW36824.1"/>
    </source>
</evidence>
<evidence type="ECO:0000313" key="11">
    <source>
        <dbReference type="Proteomes" id="UP000777265"/>
    </source>
</evidence>
<feature type="transmembrane region" description="Helical" evidence="8">
    <location>
        <begin position="301"/>
        <end position="319"/>
    </location>
</feature>
<comment type="caution">
    <text evidence="10">The sequence shown here is derived from an EMBL/GenBank/DDBJ whole genome shotgun (WGS) entry which is preliminary data.</text>
</comment>
<feature type="transmembrane region" description="Helical" evidence="8">
    <location>
        <begin position="229"/>
        <end position="247"/>
    </location>
</feature>
<dbReference type="GO" id="GO:0009103">
    <property type="term" value="P:lipopolysaccharide biosynthetic process"/>
    <property type="evidence" value="ECO:0007669"/>
    <property type="project" value="UniProtKB-ARBA"/>
</dbReference>
<accession>A0A971M6Q9</accession>
<protein>
    <submittedName>
        <fullName evidence="10">Phospholipid carrier-dependent glycosyltransferase</fullName>
    </submittedName>
</protein>
<dbReference type="GO" id="GO:0016763">
    <property type="term" value="F:pentosyltransferase activity"/>
    <property type="evidence" value="ECO:0007669"/>
    <property type="project" value="TreeGrafter"/>
</dbReference>
<dbReference type="InterPro" id="IPR050297">
    <property type="entry name" value="LipidA_mod_glycosyltrf_83"/>
</dbReference>
<evidence type="ECO:0000256" key="7">
    <source>
        <dbReference type="ARBA" id="ARBA00023136"/>
    </source>
</evidence>
<organism evidence="10 11">
    <name type="scientific">Syntrophorhabdus aromaticivorans</name>
    <dbReference type="NCBI Taxonomy" id="328301"/>
    <lineage>
        <taxon>Bacteria</taxon>
        <taxon>Pseudomonadati</taxon>
        <taxon>Thermodesulfobacteriota</taxon>
        <taxon>Syntrophorhabdia</taxon>
        <taxon>Syntrophorhabdales</taxon>
        <taxon>Syntrophorhabdaceae</taxon>
        <taxon>Syntrophorhabdus</taxon>
    </lineage>
</organism>
<dbReference type="PANTHER" id="PTHR33908">
    <property type="entry name" value="MANNOSYLTRANSFERASE YKCB-RELATED"/>
    <property type="match status" value="1"/>
</dbReference>
<evidence type="ECO:0000256" key="6">
    <source>
        <dbReference type="ARBA" id="ARBA00022989"/>
    </source>
</evidence>
<evidence type="ECO:0000256" key="4">
    <source>
        <dbReference type="ARBA" id="ARBA00022679"/>
    </source>
</evidence>
<dbReference type="GO" id="GO:0000030">
    <property type="term" value="F:mannosyltransferase activity"/>
    <property type="evidence" value="ECO:0007669"/>
    <property type="project" value="InterPro"/>
</dbReference>
<gene>
    <name evidence="10" type="ORF">GXY80_15310</name>
</gene>
<keyword evidence="3" id="KW-0328">Glycosyltransferase</keyword>
<dbReference type="AlphaFoldDB" id="A0A971M6Q9"/>
<feature type="transmembrane region" description="Helical" evidence="8">
    <location>
        <begin position="43"/>
        <end position="62"/>
    </location>
</feature>
<reference evidence="10" key="2">
    <citation type="submission" date="2020-01" db="EMBL/GenBank/DDBJ databases">
        <authorList>
            <person name="Campanaro S."/>
        </authorList>
    </citation>
    <scope>NUCLEOTIDE SEQUENCE</scope>
    <source>
        <strain evidence="10">AS06rmzACSIP_7</strain>
    </source>
</reference>
<dbReference type="Proteomes" id="UP000777265">
    <property type="component" value="Unassembled WGS sequence"/>
</dbReference>
<evidence type="ECO:0000256" key="2">
    <source>
        <dbReference type="ARBA" id="ARBA00022475"/>
    </source>
</evidence>
<comment type="subcellular location">
    <subcellularLocation>
        <location evidence="1">Cell membrane</location>
        <topology evidence="1">Multi-pass membrane protein</topology>
    </subcellularLocation>
</comment>
<evidence type="ECO:0000259" key="9">
    <source>
        <dbReference type="Pfam" id="PF02366"/>
    </source>
</evidence>
<dbReference type="GO" id="GO:0006493">
    <property type="term" value="P:protein O-linked glycosylation"/>
    <property type="evidence" value="ECO:0007669"/>
    <property type="project" value="InterPro"/>
</dbReference>
<dbReference type="GO" id="GO:0010041">
    <property type="term" value="P:response to iron(III) ion"/>
    <property type="evidence" value="ECO:0007669"/>
    <property type="project" value="TreeGrafter"/>
</dbReference>
<keyword evidence="7 8" id="KW-0472">Membrane</keyword>
<feature type="transmembrane region" description="Helical" evidence="8">
    <location>
        <begin position="271"/>
        <end position="289"/>
    </location>
</feature>
<evidence type="ECO:0000256" key="8">
    <source>
        <dbReference type="SAM" id="Phobius"/>
    </source>
</evidence>
<name>A0A971M6Q9_9BACT</name>
<dbReference type="InterPro" id="IPR003342">
    <property type="entry name" value="ArnT-like_N"/>
</dbReference>
<evidence type="ECO:0000256" key="1">
    <source>
        <dbReference type="ARBA" id="ARBA00004651"/>
    </source>
</evidence>